<evidence type="ECO:0000256" key="4">
    <source>
        <dbReference type="ARBA" id="ARBA00022695"/>
    </source>
</evidence>
<dbReference type="GO" id="GO:0006261">
    <property type="term" value="P:DNA-templated DNA replication"/>
    <property type="evidence" value="ECO:0007669"/>
    <property type="project" value="TreeGrafter"/>
</dbReference>
<reference evidence="12" key="1">
    <citation type="submission" date="2015-10" db="EMBL/GenBank/DDBJ databases">
        <title>Analysis of five complete genome sequences for members of the class Peribacteria in the recently recognized Peregrinibacteria bacterial phylum.</title>
        <authorList>
            <person name="Anantharaman K."/>
            <person name="Brown C.T."/>
            <person name="Burstein D."/>
            <person name="Castelle C.J."/>
            <person name="Probst A.J."/>
            <person name="Thomas B.C."/>
            <person name="Williams K.H."/>
            <person name="Banfield J.F."/>
        </authorList>
    </citation>
    <scope>NUCLEOTIDE SEQUENCE [LARGE SCALE GENOMIC DNA]</scope>
</reference>
<dbReference type="SUPFAM" id="SSF52540">
    <property type="entry name" value="P-loop containing nucleoside triphosphate hydrolases"/>
    <property type="match status" value="1"/>
</dbReference>
<dbReference type="GO" id="GO:0009360">
    <property type="term" value="C:DNA polymerase III complex"/>
    <property type="evidence" value="ECO:0007669"/>
    <property type="project" value="InterPro"/>
</dbReference>
<keyword evidence="6" id="KW-0239">DNA-directed DNA polymerase</keyword>
<evidence type="ECO:0000313" key="11">
    <source>
        <dbReference type="EMBL" id="ALM13049.1"/>
    </source>
</evidence>
<dbReference type="AlphaFoldDB" id="A0A0S1SVK2"/>
<dbReference type="Gene3D" id="3.40.50.300">
    <property type="entry name" value="P-loop containing nucleotide triphosphate hydrolases"/>
    <property type="match status" value="1"/>
</dbReference>
<keyword evidence="4" id="KW-0548">Nucleotidyltransferase</keyword>
<accession>A0A0S1SHK6</accession>
<accession>A0A0S1SHD9</accession>
<feature type="domain" description="DNA polymerase III delta subunit-like C-terminal" evidence="10">
    <location>
        <begin position="202"/>
        <end position="309"/>
    </location>
</feature>
<keyword evidence="3" id="KW-0808">Transferase</keyword>
<dbReference type="STRING" id="1735162.PeribacterB2_0351"/>
<evidence type="ECO:0000313" key="12">
    <source>
        <dbReference type="Proteomes" id="UP000069135"/>
    </source>
</evidence>
<dbReference type="SUPFAM" id="SSF48019">
    <property type="entry name" value="post-AAA+ oligomerization domain-like"/>
    <property type="match status" value="1"/>
</dbReference>
<dbReference type="NCBIfam" id="TIGR01128">
    <property type="entry name" value="holA"/>
    <property type="match status" value="1"/>
</dbReference>
<comment type="catalytic activity">
    <reaction evidence="8">
        <text>DNA(n) + a 2'-deoxyribonucleoside 5'-triphosphate = DNA(n+1) + diphosphate</text>
        <dbReference type="Rhea" id="RHEA:22508"/>
        <dbReference type="Rhea" id="RHEA-COMP:17339"/>
        <dbReference type="Rhea" id="RHEA-COMP:17340"/>
        <dbReference type="ChEBI" id="CHEBI:33019"/>
        <dbReference type="ChEBI" id="CHEBI:61560"/>
        <dbReference type="ChEBI" id="CHEBI:173112"/>
        <dbReference type="EC" id="2.7.7.7"/>
    </reaction>
</comment>
<accession>A0A0S1SVK2</accession>
<reference evidence="11 12" key="2">
    <citation type="journal article" date="2016" name="PeerJ">
        <title>Analysis of five complete genome sequences for members of the class Peribacteria in the recently recognized Peregrinibacteria bacterial phylum.</title>
        <authorList>
            <person name="Anantharaman K."/>
            <person name="Brown C.T."/>
            <person name="Burstein D."/>
            <person name="Castelle C.J."/>
            <person name="Probst A.J."/>
            <person name="Thomas B.C."/>
            <person name="Williams K.H."/>
            <person name="Banfield J.F."/>
        </authorList>
    </citation>
    <scope>NUCLEOTIDE SEQUENCE [LARGE SCALE GENOMIC DNA]</scope>
    <source>
        <strain evidence="11">RIFOXYD1_FULL_PER-ii_59_16</strain>
    </source>
</reference>
<evidence type="ECO:0000256" key="7">
    <source>
        <dbReference type="ARBA" id="ARBA00034754"/>
    </source>
</evidence>
<dbReference type="Gene3D" id="1.20.272.10">
    <property type="match status" value="1"/>
</dbReference>
<sequence length="334" mass="36536">MENVFLFTGENEFTLRQELLRWIREFREKHGEENLSRLSAAGLAPSAFLNEVAAAPFIAERRLVVVDGIPSFAAEEGSAGKRKGAKGSLGMQAVLHEVHPQVIVLFVAPKPDRRLATTKELLECATVRTFAPLQGDALLRWMQEEFRQRGTAAGPEVQTLLLSLVGEDQQVLSQEIEKLSLAAGGQPLTRAHIDALVLPSAEQTIWHLLDLLGEGHPGEAVAYCRQLMRRGESAQGIWAIFLWIVTSFAAVTAAVQEGTTSIQGIMEATGVKFGAARSLLPLARTCRREALCDLLNRVTEADIRLKTGVFKSGGDSEEELAALLDRCLLSFPTR</sequence>
<keyword evidence="5" id="KW-0235">DNA replication</keyword>
<dbReference type="InterPro" id="IPR008921">
    <property type="entry name" value="DNA_pol3_clamp-load_cplx_C"/>
</dbReference>
<evidence type="ECO:0000256" key="5">
    <source>
        <dbReference type="ARBA" id="ARBA00022705"/>
    </source>
</evidence>
<dbReference type="Pfam" id="PF06144">
    <property type="entry name" value="DNA_pol3_delta"/>
    <property type="match status" value="1"/>
</dbReference>
<dbReference type="Gene3D" id="1.10.8.60">
    <property type="match status" value="1"/>
</dbReference>
<dbReference type="EMBL" id="CP013065">
    <property type="protein sequence ID" value="ALM13049.1"/>
    <property type="molecule type" value="Genomic_DNA"/>
</dbReference>
<dbReference type="InterPro" id="IPR048466">
    <property type="entry name" value="DNA_pol3_delta-like_C"/>
</dbReference>
<evidence type="ECO:0000256" key="8">
    <source>
        <dbReference type="ARBA" id="ARBA00049244"/>
    </source>
</evidence>
<dbReference type="Proteomes" id="UP000069135">
    <property type="component" value="Chromosome"/>
</dbReference>
<dbReference type="Pfam" id="PF21694">
    <property type="entry name" value="DNA_pol3_delta_C"/>
    <property type="match status" value="1"/>
</dbReference>
<dbReference type="KEGG" id="prf:PeribacterA2_0351"/>
<dbReference type="InterPro" id="IPR010372">
    <property type="entry name" value="DNA_pol3_delta_N"/>
</dbReference>
<dbReference type="InterPro" id="IPR005790">
    <property type="entry name" value="DNA_polIII_delta"/>
</dbReference>
<accession>A0A0S1SRF4</accession>
<dbReference type="GO" id="GO:0003677">
    <property type="term" value="F:DNA binding"/>
    <property type="evidence" value="ECO:0007669"/>
    <property type="project" value="InterPro"/>
</dbReference>
<evidence type="ECO:0000256" key="1">
    <source>
        <dbReference type="ARBA" id="ARBA00012417"/>
    </source>
</evidence>
<evidence type="ECO:0000259" key="9">
    <source>
        <dbReference type="Pfam" id="PF06144"/>
    </source>
</evidence>
<dbReference type="PANTHER" id="PTHR34388:SF1">
    <property type="entry name" value="DNA POLYMERASE III SUBUNIT DELTA"/>
    <property type="match status" value="1"/>
</dbReference>
<accession>A0A0S1SJA8</accession>
<evidence type="ECO:0000256" key="2">
    <source>
        <dbReference type="ARBA" id="ARBA00017703"/>
    </source>
</evidence>
<evidence type="ECO:0000256" key="3">
    <source>
        <dbReference type="ARBA" id="ARBA00022679"/>
    </source>
</evidence>
<dbReference type="InterPro" id="IPR027417">
    <property type="entry name" value="P-loop_NTPase"/>
</dbReference>
<organism evidence="11 12">
    <name type="scientific">Candidatus Peribacter riflensis</name>
    <dbReference type="NCBI Taxonomy" id="1735162"/>
    <lineage>
        <taxon>Bacteria</taxon>
        <taxon>Candidatus Peregrinibacteriota</taxon>
        <taxon>Candidatus Peribacteria</taxon>
        <taxon>Candidatus Peribacterales</taxon>
        <taxon>Candidatus Peribacteraceae</taxon>
        <taxon>Candidatus Peribacter</taxon>
    </lineage>
</organism>
<evidence type="ECO:0000259" key="10">
    <source>
        <dbReference type="Pfam" id="PF21694"/>
    </source>
</evidence>
<evidence type="ECO:0000256" key="6">
    <source>
        <dbReference type="ARBA" id="ARBA00022932"/>
    </source>
</evidence>
<comment type="similarity">
    <text evidence="7">Belongs to the DNA polymerase HolA subunit family.</text>
</comment>
<protein>
    <recommendedName>
        <fullName evidence="2">DNA polymerase III subunit delta</fullName>
        <ecNumber evidence="1">2.7.7.7</ecNumber>
    </recommendedName>
</protein>
<dbReference type="PANTHER" id="PTHR34388">
    <property type="entry name" value="DNA POLYMERASE III SUBUNIT DELTA"/>
    <property type="match status" value="1"/>
</dbReference>
<feature type="domain" description="DNA polymerase III delta N-terminal" evidence="9">
    <location>
        <begin position="6"/>
        <end position="127"/>
    </location>
</feature>
<name>A0A0S1SVK2_9BACT</name>
<proteinExistence type="inferred from homology"/>
<dbReference type="EC" id="2.7.7.7" evidence="1"/>
<dbReference type="GO" id="GO:0003887">
    <property type="term" value="F:DNA-directed DNA polymerase activity"/>
    <property type="evidence" value="ECO:0007669"/>
    <property type="project" value="UniProtKB-KW"/>
</dbReference>
<gene>
    <name evidence="11" type="ORF">PeribacterD1_0351</name>
</gene>